<gene>
    <name evidence="2" type="ORF">FJTKL_00127</name>
</gene>
<dbReference type="Pfam" id="PF20183">
    <property type="entry name" value="DUF6546"/>
    <property type="match status" value="1"/>
</dbReference>
<keyword evidence="3" id="KW-1185">Reference proteome</keyword>
<dbReference type="EMBL" id="JBAWTH010000102">
    <property type="protein sequence ID" value="KAL2277284.1"/>
    <property type="molecule type" value="Genomic_DNA"/>
</dbReference>
<proteinExistence type="predicted"/>
<dbReference type="Proteomes" id="UP001600888">
    <property type="component" value="Unassembled WGS sequence"/>
</dbReference>
<evidence type="ECO:0000313" key="2">
    <source>
        <dbReference type="EMBL" id="KAL2277284.1"/>
    </source>
</evidence>
<evidence type="ECO:0000313" key="3">
    <source>
        <dbReference type="Proteomes" id="UP001600888"/>
    </source>
</evidence>
<organism evidence="2 3">
    <name type="scientific">Diaporthe vaccinii</name>
    <dbReference type="NCBI Taxonomy" id="105482"/>
    <lineage>
        <taxon>Eukaryota</taxon>
        <taxon>Fungi</taxon>
        <taxon>Dikarya</taxon>
        <taxon>Ascomycota</taxon>
        <taxon>Pezizomycotina</taxon>
        <taxon>Sordariomycetes</taxon>
        <taxon>Sordariomycetidae</taxon>
        <taxon>Diaporthales</taxon>
        <taxon>Diaporthaceae</taxon>
        <taxon>Diaporthe</taxon>
        <taxon>Diaporthe eres species complex</taxon>
    </lineage>
</organism>
<name>A0ABR4E4E6_9PEZI</name>
<dbReference type="InterPro" id="IPR046676">
    <property type="entry name" value="DUF6546"/>
</dbReference>
<feature type="domain" description="DUF6546" evidence="1">
    <location>
        <begin position="293"/>
        <end position="489"/>
    </location>
</feature>
<comment type="caution">
    <text evidence="2">The sequence shown here is derived from an EMBL/GenBank/DDBJ whole genome shotgun (WGS) entry which is preliminary data.</text>
</comment>
<protein>
    <recommendedName>
        <fullName evidence="1">DUF6546 domain-containing protein</fullName>
    </recommendedName>
</protein>
<sequence length="507" mass="58561">MGDKTSWGSLPKEIRLAILEALLQDGCSLASLATVSREWQTTIERHNFARIRLTPSRLRCFGSMTHRNRALVRYIWVCLELEKYDCPYFDSRGAVMWGDRSMDNIIITTALRDLFAALSAWEPQGDLLLDISLYSPSDSEYWFKELTYVPDFPSLEECDRTLCDLVKAKRARVVDDKEHSWTRAPPKIAIVSAFYALSARPPRAFSVLGWGGPLSFEDHKVWWDRLPEAPAVTGLLLRQQNRRHWNPISVLHIRECLPRVRELHYEPWRHWYPNAQRRADRAYRYLFPSLVGLERLVLFENFDQRYPPSLHHCEPVRTASPDVGRSVTSDSLRLKHLSAAFIVDASDVFLSAAREPAWAWPRLTTLALTSRLLAPDTYPTTVDGMLIAAAAWARRMPSLETMEIWNGREGVAGMFRFRSFRRGRTPEINWRGTWDLVLGKDVIQAWETVANMYRRAGLVVVNDKRLDAAKIRFHGDAIHYLGLEAQVVRPVSLYQMRVERDIREVRA</sequence>
<evidence type="ECO:0000259" key="1">
    <source>
        <dbReference type="Pfam" id="PF20183"/>
    </source>
</evidence>
<reference evidence="2 3" key="1">
    <citation type="submission" date="2024-03" db="EMBL/GenBank/DDBJ databases">
        <title>A high-quality draft genome sequence of Diaporthe vaccinii, a causative agent of upright dieback and viscid rot disease in cranberry plants.</title>
        <authorList>
            <person name="Sarrasin M."/>
            <person name="Lang B.F."/>
            <person name="Burger G."/>
        </authorList>
    </citation>
    <scope>NUCLEOTIDE SEQUENCE [LARGE SCALE GENOMIC DNA]</scope>
    <source>
        <strain evidence="2 3">IS7</strain>
    </source>
</reference>
<accession>A0ABR4E4E6</accession>